<feature type="domain" description="Reverse transcriptase" evidence="3">
    <location>
        <begin position="39"/>
        <end position="152"/>
    </location>
</feature>
<accession>A0A9Q1EBV6</accession>
<evidence type="ECO:0000259" key="3">
    <source>
        <dbReference type="Pfam" id="PF00078"/>
    </source>
</evidence>
<dbReference type="Proteomes" id="UP001152622">
    <property type="component" value="Chromosome 20"/>
</dbReference>
<evidence type="ECO:0000256" key="2">
    <source>
        <dbReference type="SAM" id="MobiDB-lite"/>
    </source>
</evidence>
<keyword evidence="6" id="KW-1185">Reference proteome</keyword>
<organism evidence="5 6">
    <name type="scientific">Synaphobranchus kaupii</name>
    <name type="common">Kaup's arrowtooth eel</name>
    <dbReference type="NCBI Taxonomy" id="118154"/>
    <lineage>
        <taxon>Eukaryota</taxon>
        <taxon>Metazoa</taxon>
        <taxon>Chordata</taxon>
        <taxon>Craniata</taxon>
        <taxon>Vertebrata</taxon>
        <taxon>Euteleostomi</taxon>
        <taxon>Actinopterygii</taxon>
        <taxon>Neopterygii</taxon>
        <taxon>Teleostei</taxon>
        <taxon>Anguilliformes</taxon>
        <taxon>Synaphobranchidae</taxon>
        <taxon>Synaphobranchus</taxon>
    </lineage>
</organism>
<sequence>MFCNPVKQLAQVFCDLFNRSLEEHIVPALWKSSIISPVPKKANPSAPNDFRPVASTPVIMKCFERLVLSQVQQSVQSIVDPLQFAYQQKRGVYDALLTLLHLVQSHLDTPKSYIRLVFVDFSSAFNTIQPHLMAKKLLKMNLNPHLILWVRNIEHALSRLTECTTRQVGALEAIKEDLGEKSWVEWQGTDQELGQVREWLQNGVEPTLEERQALKGTGRQLMGEWDRLEMQGGILLRRTLVRGGTEEVGAIVVPMSERRTLWARYHEVWGHARGVRLLRILQERRFWTGMARDNQSWARECARCVLRLAGPENHLRVRPGDWEGGGMTCGDGGNAAGGQVTGGPNIAANPVLGFWPVAVAIEQVHPDPPRNPVSEGVGVGPDPGEASGEGPMEGADSEASGEVNSATLGPRRSQRVNLGLWPTRYRE</sequence>
<reference evidence="5" key="1">
    <citation type="journal article" date="2023" name="Science">
        <title>Genome structures resolve the early diversification of teleost fishes.</title>
        <authorList>
            <person name="Parey E."/>
            <person name="Louis A."/>
            <person name="Montfort J."/>
            <person name="Bouchez O."/>
            <person name="Roques C."/>
            <person name="Iampietro C."/>
            <person name="Lluch J."/>
            <person name="Castinel A."/>
            <person name="Donnadieu C."/>
            <person name="Desvignes T."/>
            <person name="Floi Bucao C."/>
            <person name="Jouanno E."/>
            <person name="Wen M."/>
            <person name="Mejri S."/>
            <person name="Dirks R."/>
            <person name="Jansen H."/>
            <person name="Henkel C."/>
            <person name="Chen W.J."/>
            <person name="Zahm M."/>
            <person name="Cabau C."/>
            <person name="Klopp C."/>
            <person name="Thompson A.W."/>
            <person name="Robinson-Rechavi M."/>
            <person name="Braasch I."/>
            <person name="Lecointre G."/>
            <person name="Bobe J."/>
            <person name="Postlethwait J.H."/>
            <person name="Berthelot C."/>
            <person name="Roest Crollius H."/>
            <person name="Guiguen Y."/>
        </authorList>
    </citation>
    <scope>NUCLEOTIDE SEQUENCE</scope>
    <source>
        <strain evidence="5">WJC10195</strain>
    </source>
</reference>
<dbReference type="InterPro" id="IPR000477">
    <property type="entry name" value="RT_dom"/>
</dbReference>
<dbReference type="Gene3D" id="1.10.340.70">
    <property type="match status" value="1"/>
</dbReference>
<protein>
    <recommendedName>
        <fullName evidence="1">Gypsy retrotransposon integrase-like protein 1</fullName>
    </recommendedName>
</protein>
<dbReference type="FunFam" id="1.10.340.70:FF:000001">
    <property type="entry name" value="Retrovirus-related Pol polyprotein from transposon gypsy-like Protein"/>
    <property type="match status" value="1"/>
</dbReference>
<dbReference type="OrthoDB" id="10037236at2759"/>
<evidence type="ECO:0000313" key="5">
    <source>
        <dbReference type="EMBL" id="KAJ8335932.1"/>
    </source>
</evidence>
<dbReference type="PANTHER" id="PTHR47510:SF3">
    <property type="entry name" value="ENDO_EXONUCLEASE_PHOSPHATASE DOMAIN-CONTAINING PROTEIN"/>
    <property type="match status" value="1"/>
</dbReference>
<gene>
    <name evidence="5" type="ORF">SKAU_G00392740</name>
</gene>
<name>A0A9Q1EBV6_SYNKA</name>
<evidence type="ECO:0000313" key="6">
    <source>
        <dbReference type="Proteomes" id="UP001152622"/>
    </source>
</evidence>
<dbReference type="AlphaFoldDB" id="A0A9Q1EBV6"/>
<dbReference type="Pfam" id="PF00078">
    <property type="entry name" value="RVT_1"/>
    <property type="match status" value="1"/>
</dbReference>
<dbReference type="Pfam" id="PF17921">
    <property type="entry name" value="Integrase_H2C2"/>
    <property type="match status" value="1"/>
</dbReference>
<evidence type="ECO:0000256" key="1">
    <source>
        <dbReference type="ARBA" id="ARBA00039658"/>
    </source>
</evidence>
<dbReference type="InterPro" id="IPR041588">
    <property type="entry name" value="Integrase_H2C2"/>
</dbReference>
<dbReference type="EMBL" id="JAINUF010000020">
    <property type="protein sequence ID" value="KAJ8335932.1"/>
    <property type="molecule type" value="Genomic_DNA"/>
</dbReference>
<dbReference type="PANTHER" id="PTHR47510">
    <property type="entry name" value="REVERSE TRANSCRIPTASE DOMAIN-CONTAINING PROTEIN"/>
    <property type="match status" value="1"/>
</dbReference>
<evidence type="ECO:0000259" key="4">
    <source>
        <dbReference type="Pfam" id="PF17921"/>
    </source>
</evidence>
<feature type="domain" description="Integrase zinc-binding" evidence="4">
    <location>
        <begin position="253"/>
        <end position="306"/>
    </location>
</feature>
<comment type="caution">
    <text evidence="5">The sequence shown here is derived from an EMBL/GenBank/DDBJ whole genome shotgun (WGS) entry which is preliminary data.</text>
</comment>
<proteinExistence type="predicted"/>
<feature type="region of interest" description="Disordered" evidence="2">
    <location>
        <begin position="365"/>
        <end position="427"/>
    </location>
</feature>